<evidence type="ECO:0000313" key="4">
    <source>
        <dbReference type="WBParaSite" id="EVEC_0000192801-mRNA-1"/>
    </source>
</evidence>
<dbReference type="GO" id="GO:0032580">
    <property type="term" value="C:Golgi cisterna membrane"/>
    <property type="evidence" value="ECO:0007669"/>
    <property type="project" value="UniProtKB-SubCell"/>
</dbReference>
<dbReference type="Pfam" id="PF01531">
    <property type="entry name" value="Glyco_transf_11"/>
    <property type="match status" value="1"/>
</dbReference>
<comment type="pathway">
    <text evidence="3">Protein modification; protein glycosylation.</text>
</comment>
<keyword evidence="1 3" id="KW-0328">Glycosyltransferase</keyword>
<dbReference type="PANTHER" id="PTHR11927">
    <property type="entry name" value="GALACTOSIDE 2-L-FUCOSYLTRANSFERASE"/>
    <property type="match status" value="1"/>
</dbReference>
<keyword evidence="2 3" id="KW-0808">Transferase</keyword>
<protein>
    <recommendedName>
        <fullName evidence="3">L-Fucosyltransferase</fullName>
        <ecNumber evidence="3">2.4.1.-</ecNumber>
    </recommendedName>
</protein>
<dbReference type="GO" id="GO:0005975">
    <property type="term" value="P:carbohydrate metabolic process"/>
    <property type="evidence" value="ECO:0007669"/>
    <property type="project" value="InterPro"/>
</dbReference>
<keyword evidence="3" id="KW-0333">Golgi apparatus</keyword>
<dbReference type="AlphaFoldDB" id="A0A158Q9G0"/>
<evidence type="ECO:0000256" key="2">
    <source>
        <dbReference type="ARBA" id="ARBA00022679"/>
    </source>
</evidence>
<keyword evidence="3" id="KW-0325">Glycoprotein</keyword>
<dbReference type="EC" id="2.4.1.-" evidence="3"/>
<sequence length="146" mass="16144">LSVCITDVVILLTRDLAKQEHAVATVHYLRKVLISSKLYIAATAKKTCRLVLHEFSSDIFYLTNSSTEVDMATLTLCNHTIASVGTFSWWIGYMTGGETVYYKGWPRKSSSLASKFVPADYFPSSWIGMLDSSSAQDGVAVHLNLL</sequence>
<accession>A0A158Q9G0</accession>
<dbReference type="InterPro" id="IPR002516">
    <property type="entry name" value="Glyco_trans_11"/>
</dbReference>
<dbReference type="PANTHER" id="PTHR11927:SF9">
    <property type="entry name" value="L-FUCOSYLTRANSFERASE"/>
    <property type="match status" value="1"/>
</dbReference>
<evidence type="ECO:0000256" key="3">
    <source>
        <dbReference type="RuleBase" id="RU363129"/>
    </source>
</evidence>
<organism evidence="4">
    <name type="scientific">Enterobius vermicularis</name>
    <name type="common">Human pinworm</name>
    <dbReference type="NCBI Taxonomy" id="51028"/>
    <lineage>
        <taxon>Eukaryota</taxon>
        <taxon>Metazoa</taxon>
        <taxon>Ecdysozoa</taxon>
        <taxon>Nematoda</taxon>
        <taxon>Chromadorea</taxon>
        <taxon>Rhabditida</taxon>
        <taxon>Spirurina</taxon>
        <taxon>Oxyuridomorpha</taxon>
        <taxon>Oxyuroidea</taxon>
        <taxon>Oxyuridae</taxon>
        <taxon>Enterobius</taxon>
    </lineage>
</organism>
<keyword evidence="3" id="KW-0735">Signal-anchor</keyword>
<dbReference type="GO" id="GO:0008107">
    <property type="term" value="F:galactoside 2-alpha-L-fucosyltransferase activity"/>
    <property type="evidence" value="ECO:0007669"/>
    <property type="project" value="InterPro"/>
</dbReference>
<dbReference type="WBParaSite" id="EVEC_0000192801-mRNA-1">
    <property type="protein sequence ID" value="EVEC_0000192801-mRNA-1"/>
    <property type="gene ID" value="EVEC_0000192801"/>
</dbReference>
<comment type="subcellular location">
    <subcellularLocation>
        <location evidence="3">Golgi apparatus</location>
        <location evidence="3">Golgi stack membrane</location>
        <topology evidence="3">Single-pass type II membrane protein</topology>
    </subcellularLocation>
</comment>
<name>A0A158Q9G0_ENTVE</name>
<comment type="similarity">
    <text evidence="3">Belongs to the glycosyltransferase 11 family.</text>
</comment>
<reference evidence="4" key="1">
    <citation type="submission" date="2016-04" db="UniProtKB">
        <authorList>
            <consortium name="WormBaseParasite"/>
        </authorList>
    </citation>
    <scope>IDENTIFICATION</scope>
</reference>
<keyword evidence="3" id="KW-0812">Transmembrane</keyword>
<proteinExistence type="inferred from homology"/>
<evidence type="ECO:0000256" key="1">
    <source>
        <dbReference type="ARBA" id="ARBA00022676"/>
    </source>
</evidence>
<dbReference type="UniPathway" id="UPA00378"/>